<evidence type="ECO:0000256" key="2">
    <source>
        <dbReference type="ARBA" id="ARBA00010271"/>
    </source>
</evidence>
<evidence type="ECO:0000256" key="5">
    <source>
        <dbReference type="ARBA" id="ARBA00023034"/>
    </source>
</evidence>
<accession>A0A835JEY5</accession>
<organism evidence="8 9">
    <name type="scientific">Salix dunnii</name>
    <dbReference type="NCBI Taxonomy" id="1413687"/>
    <lineage>
        <taxon>Eukaryota</taxon>
        <taxon>Viridiplantae</taxon>
        <taxon>Streptophyta</taxon>
        <taxon>Embryophyta</taxon>
        <taxon>Tracheophyta</taxon>
        <taxon>Spermatophyta</taxon>
        <taxon>Magnoliopsida</taxon>
        <taxon>eudicotyledons</taxon>
        <taxon>Gunneridae</taxon>
        <taxon>Pentapetalae</taxon>
        <taxon>rosids</taxon>
        <taxon>fabids</taxon>
        <taxon>Malpighiales</taxon>
        <taxon>Salicaceae</taxon>
        <taxon>Saliceae</taxon>
        <taxon>Salix</taxon>
    </lineage>
</organism>
<keyword evidence="5" id="KW-0333">Golgi apparatus</keyword>
<name>A0A835JEY5_9ROSI</name>
<comment type="similarity">
    <text evidence="2">Belongs to the glycosyltransferase 47 family.</text>
</comment>
<dbReference type="InterPro" id="IPR004263">
    <property type="entry name" value="Exostosin"/>
</dbReference>
<protein>
    <recommendedName>
        <fullName evidence="7">Exostosin GT47 domain-containing protein</fullName>
    </recommendedName>
</protein>
<keyword evidence="6" id="KW-0812">Transmembrane</keyword>
<comment type="caution">
    <text evidence="8">The sequence shown here is derived from an EMBL/GenBank/DDBJ whole genome shotgun (WGS) entry which is preliminary data.</text>
</comment>
<evidence type="ECO:0000256" key="1">
    <source>
        <dbReference type="ARBA" id="ARBA00004323"/>
    </source>
</evidence>
<evidence type="ECO:0000259" key="7">
    <source>
        <dbReference type="Pfam" id="PF03016"/>
    </source>
</evidence>
<reference evidence="8 9" key="1">
    <citation type="submission" date="2020-10" db="EMBL/GenBank/DDBJ databases">
        <title>Plant Genome Project.</title>
        <authorList>
            <person name="Zhang R.-G."/>
        </authorList>
    </citation>
    <scope>NUCLEOTIDE SEQUENCE [LARGE SCALE GENOMIC DNA]</scope>
    <source>
        <strain evidence="8">FAFU-HL-1</strain>
        <tissue evidence="8">Leaf</tissue>
    </source>
</reference>
<keyword evidence="4" id="KW-0735">Signal-anchor</keyword>
<dbReference type="EMBL" id="JADGMS010000014">
    <property type="protein sequence ID" value="KAF9669360.1"/>
    <property type="molecule type" value="Genomic_DNA"/>
</dbReference>
<evidence type="ECO:0000256" key="6">
    <source>
        <dbReference type="SAM" id="Phobius"/>
    </source>
</evidence>
<dbReference type="PANTHER" id="PTHR11062:SF249">
    <property type="entry name" value="OS08G0438600 PROTEIN"/>
    <property type="match status" value="1"/>
</dbReference>
<comment type="subcellular location">
    <subcellularLocation>
        <location evidence="1">Golgi apparatus membrane</location>
        <topology evidence="1">Single-pass type II membrane protein</topology>
    </subcellularLocation>
</comment>
<dbReference type="GO" id="GO:0000139">
    <property type="term" value="C:Golgi membrane"/>
    <property type="evidence" value="ECO:0007669"/>
    <property type="project" value="UniProtKB-SubCell"/>
</dbReference>
<dbReference type="GO" id="GO:0016757">
    <property type="term" value="F:glycosyltransferase activity"/>
    <property type="evidence" value="ECO:0007669"/>
    <property type="project" value="UniProtKB-KW"/>
</dbReference>
<dbReference type="Pfam" id="PF03016">
    <property type="entry name" value="Exostosin_GT47"/>
    <property type="match status" value="1"/>
</dbReference>
<evidence type="ECO:0000256" key="4">
    <source>
        <dbReference type="ARBA" id="ARBA00022968"/>
    </source>
</evidence>
<keyword evidence="9" id="KW-1185">Reference proteome</keyword>
<dbReference type="AlphaFoldDB" id="A0A835JEY5"/>
<keyword evidence="6" id="KW-0472">Membrane</keyword>
<feature type="transmembrane region" description="Helical" evidence="6">
    <location>
        <begin position="30"/>
        <end position="52"/>
    </location>
</feature>
<evidence type="ECO:0000256" key="3">
    <source>
        <dbReference type="ARBA" id="ARBA00022676"/>
    </source>
</evidence>
<feature type="domain" description="Exostosin GT47" evidence="7">
    <location>
        <begin position="128"/>
        <end position="458"/>
    </location>
</feature>
<keyword evidence="3" id="KW-0808">Transferase</keyword>
<dbReference type="OrthoDB" id="1924787at2759"/>
<gene>
    <name evidence="8" type="ORF">SADUNF_Sadunf14G0099600</name>
</gene>
<sequence length="526" mass="60061">MFCLILCFFEVALRPLIFSMSGKSRFFYRFLFYLFTFCIFLLILSSVSLVQFPNSHFIPRSVFKLILANSTSLFLKPNAKSEPVKFALSSSTDTNLAMRCGGLSSPNSDVDASGCQRKKTCGRNQPLRKLKVYMYDLPPEFHFRLLGWKGKTNQTWPNVDSHSRIPPYPGGLNLQHSVEYWLTLDLLASNMPKVGTAVRVQNSSQADIVFVPFFSSLSYNRHSKLHGKENVSVNKMLQSRLLQFLMARDEWKRFEGKDHLIVAHHPNSILQVRKKLGSAMFVLADFGRYPVEIANLGKDIIAPYKHVLRTIPSGESAQFDHRPILMHFQGSIYRKDCLLNFSSISDLIRPVLLGSFGGAIRQELYYLLKDEKDVHFTFGTYRGDGIKKAGQGMASSKFCLNIAGDTPSSNRLFDAIASQCVPVIISDDIELPFEDVLDYSEFCVFVRASDAVKKGYLLSLLRGIKKYQWTMLWERLKEIAPHFEYRYPSQPGDAVDMVWEAVLRQKSAVHCRHHRKNRYARSKALL</sequence>
<evidence type="ECO:0000313" key="8">
    <source>
        <dbReference type="EMBL" id="KAF9669360.1"/>
    </source>
</evidence>
<keyword evidence="3" id="KW-0328">Glycosyltransferase</keyword>
<dbReference type="InterPro" id="IPR040911">
    <property type="entry name" value="Exostosin_GT47"/>
</dbReference>
<keyword evidence="6" id="KW-1133">Transmembrane helix</keyword>
<dbReference type="PANTHER" id="PTHR11062">
    <property type="entry name" value="EXOSTOSIN HEPARAN SULFATE GLYCOSYLTRANSFERASE -RELATED"/>
    <property type="match status" value="1"/>
</dbReference>
<proteinExistence type="inferred from homology"/>
<evidence type="ECO:0000313" key="9">
    <source>
        <dbReference type="Proteomes" id="UP000657918"/>
    </source>
</evidence>
<dbReference type="Proteomes" id="UP000657918">
    <property type="component" value="Unassembled WGS sequence"/>
</dbReference>